<dbReference type="Proteomes" id="UP000007796">
    <property type="component" value="Unassembled WGS sequence"/>
</dbReference>
<dbReference type="OrthoDB" id="435460at2759"/>
<dbReference type="InterPro" id="IPR001606">
    <property type="entry name" value="ARID_dom"/>
</dbReference>
<dbReference type="PANTHER" id="PTHR16466:SF6">
    <property type="entry name" value="TELOMERIC REPEAT-BINDING FACTOR 2-INTERACTING PROTEIN 1"/>
    <property type="match status" value="1"/>
</dbReference>
<keyword evidence="3 5" id="KW-0779">Telomere</keyword>
<organism evidence="9">
    <name type="scientific">Grosmannia clavigera (strain kw1407 / UAMH 11150)</name>
    <name type="common">Blue stain fungus</name>
    <name type="synonym">Graphiocladiella clavigera</name>
    <dbReference type="NCBI Taxonomy" id="655863"/>
    <lineage>
        <taxon>Eukaryota</taxon>
        <taxon>Fungi</taxon>
        <taxon>Dikarya</taxon>
        <taxon>Ascomycota</taxon>
        <taxon>Pezizomycotina</taxon>
        <taxon>Sordariomycetes</taxon>
        <taxon>Sordariomycetidae</taxon>
        <taxon>Ophiostomatales</taxon>
        <taxon>Ophiostomataceae</taxon>
        <taxon>Leptographium</taxon>
    </lineage>
</organism>
<evidence type="ECO:0000256" key="4">
    <source>
        <dbReference type="ARBA" id="ARBA00023242"/>
    </source>
</evidence>
<accession>F0X9T9</accession>
<dbReference type="Pfam" id="PF08914">
    <property type="entry name" value="Myb_Rap1"/>
    <property type="match status" value="1"/>
</dbReference>
<dbReference type="SUPFAM" id="SSF46774">
    <property type="entry name" value="ARID-like"/>
    <property type="match status" value="1"/>
</dbReference>
<dbReference type="RefSeq" id="XP_014175637.1">
    <property type="nucleotide sequence ID" value="XM_014320162.1"/>
</dbReference>
<comment type="similarity">
    <text evidence="1 5">Belongs to the RAP1 family.</text>
</comment>
<evidence type="ECO:0000256" key="1">
    <source>
        <dbReference type="ARBA" id="ARBA00010467"/>
    </source>
</evidence>
<feature type="region of interest" description="Disordered" evidence="6">
    <location>
        <begin position="192"/>
        <end position="228"/>
    </location>
</feature>
<evidence type="ECO:0000256" key="5">
    <source>
        <dbReference type="RuleBase" id="RU367107"/>
    </source>
</evidence>
<feature type="compositionally biased region" description="Acidic residues" evidence="6">
    <location>
        <begin position="577"/>
        <end position="588"/>
    </location>
</feature>
<dbReference type="HOGENOM" id="CLU_006783_1_0_1"/>
<gene>
    <name evidence="8" type="ORF">CMQ_4224</name>
</gene>
<comment type="function">
    <text evidence="5">Involved in the regulation of telomere length, clustering and has a specific role in telomere position effect (TPE).</text>
</comment>
<feature type="compositionally biased region" description="Acidic residues" evidence="6">
    <location>
        <begin position="497"/>
        <end position="508"/>
    </location>
</feature>
<dbReference type="EMBL" id="GL629735">
    <property type="protein sequence ID" value="EFX06155.1"/>
    <property type="molecule type" value="Genomic_DNA"/>
</dbReference>
<sequence length="680" mass="75729">MEPLSFEGIKFWISKHVPPLIKLDVRKRKGEIVVLERDANICLVDHNEYVADPDRFYSYLWVKECLSKNARVDESRFLVAELRKSMPAASQTPAYAASRDVAPSSCSAYDTIQARKRTRTGFTNEDDRILVEWLREKADFSEGAKNGVKGNEIYKDLARQYPHHTFHSWRDRWVKKLSKIVEHDYVTKGKASRRVQQSLQAPVEPTSRRTVSAPVAAPNAPPPLTHDERVPFLSSIDMAIMRGTWKESRTGENKTQAAFFRSLAVQYPKVSIEQWEARYKRLRAWYEKVDTFDLEEDRLSERPSTAVDPPAMTNAASGDNQAIAASHDHNDNDGNDRNGDQSGDEDEDVEDGDVDFDASALLEEVSAQDGAQKQFLGFVDFFNANGGGYYIPRAFVIGGRLLDIWTLWTTVQDVTPDPKTRDWGRVARALSFDTAKHPAVQHELEIWYAHNMAEFEEARAEFEADEQADGPEAVIPSTQTELSAGAKRRLVEAFGGDGDEGEDEDENADGTSARTPIRSHDRKRAALASEVELPSDEEDDSAFERRSSAPAKTEAGRRKTVEPETQDFSYDQARNEDADEEDEDEGEDGGSRPGLQVTPLNRLPSAVGTIEAVPLSLPRRADSTGGTAVRESPSASASASAATPAPQASNRRSLPGWLTRSQAPIAQMMTSPEQPDTVRR</sequence>
<dbReference type="InterPro" id="IPR009057">
    <property type="entry name" value="Homeodomain-like_sf"/>
</dbReference>
<reference evidence="8 9" key="1">
    <citation type="journal article" date="2011" name="Proc. Natl. Acad. Sci. U.S.A.">
        <title>Genome and transcriptome analyses of the mountain pine beetle-fungal symbiont Grosmannia clavigera, a lodgepole pine pathogen.</title>
        <authorList>
            <person name="DiGuistini S."/>
            <person name="Wang Y."/>
            <person name="Liao N.Y."/>
            <person name="Taylor G."/>
            <person name="Tanguay P."/>
            <person name="Feau N."/>
            <person name="Henrissat B."/>
            <person name="Chan S.K."/>
            <person name="Hesse-Orce U."/>
            <person name="Alamouti S.M."/>
            <person name="Tsui C.K.M."/>
            <person name="Docking R.T."/>
            <person name="Levasseur A."/>
            <person name="Haridas S."/>
            <person name="Robertson G."/>
            <person name="Birol I."/>
            <person name="Holt R.A."/>
            <person name="Marra M.A."/>
            <person name="Hamelin R.C."/>
            <person name="Hirst M."/>
            <person name="Jones S.J.M."/>
            <person name="Bohlmann J."/>
            <person name="Breuil C."/>
        </authorList>
    </citation>
    <scope>NUCLEOTIDE SEQUENCE [LARGE SCALE GENOMIC DNA]</scope>
    <source>
        <strain evidence="9">kw1407 / UAMH 11150</strain>
    </source>
</reference>
<protein>
    <recommendedName>
        <fullName evidence="5">DNA-binding protein RAP1</fullName>
    </recommendedName>
</protein>
<dbReference type="InterPro" id="IPR039595">
    <property type="entry name" value="TE2IP/Rap1"/>
</dbReference>
<feature type="compositionally biased region" description="Low complexity" evidence="6">
    <location>
        <begin position="632"/>
        <end position="649"/>
    </location>
</feature>
<comment type="subcellular location">
    <subcellularLocation>
        <location evidence="5">Nucleus</location>
    </subcellularLocation>
    <subcellularLocation>
        <location evidence="5">Chromosome</location>
        <location evidence="5">Telomere</location>
    </subcellularLocation>
</comment>
<dbReference type="CDD" id="cd11655">
    <property type="entry name" value="rap1_myb-like"/>
    <property type="match status" value="1"/>
</dbReference>
<evidence type="ECO:0000256" key="6">
    <source>
        <dbReference type="SAM" id="MobiDB-lite"/>
    </source>
</evidence>
<dbReference type="Pfam" id="PF01388">
    <property type="entry name" value="ARID"/>
    <property type="match status" value="1"/>
</dbReference>
<dbReference type="GeneID" id="25977412"/>
<dbReference type="eggNOG" id="ENOG502S85C">
    <property type="taxonomic scope" value="Eukaryota"/>
</dbReference>
<evidence type="ECO:0000313" key="9">
    <source>
        <dbReference type="Proteomes" id="UP000007796"/>
    </source>
</evidence>
<dbReference type="GO" id="GO:0031848">
    <property type="term" value="P:protection from non-homologous end joining at telomere"/>
    <property type="evidence" value="ECO:0007669"/>
    <property type="project" value="TreeGrafter"/>
</dbReference>
<feature type="domain" description="ARID" evidence="7">
    <location>
        <begin position="369"/>
        <end position="460"/>
    </location>
</feature>
<dbReference type="PROSITE" id="PS51011">
    <property type="entry name" value="ARID"/>
    <property type="match status" value="1"/>
</dbReference>
<evidence type="ECO:0000259" key="7">
    <source>
        <dbReference type="PROSITE" id="PS51011"/>
    </source>
</evidence>
<keyword evidence="4 5" id="KW-0539">Nucleus</keyword>
<dbReference type="PANTHER" id="PTHR16466">
    <property type="entry name" value="TELOMERE REPEAT-BINDING FACTOR 2-INTERACTING PROTEIN 1"/>
    <property type="match status" value="1"/>
</dbReference>
<dbReference type="Gene3D" id="1.10.150.60">
    <property type="entry name" value="ARID DNA-binding domain"/>
    <property type="match status" value="1"/>
</dbReference>
<dbReference type="GO" id="GO:0010833">
    <property type="term" value="P:telomere maintenance via telomere lengthening"/>
    <property type="evidence" value="ECO:0007669"/>
    <property type="project" value="UniProtKB-UniRule"/>
</dbReference>
<feature type="region of interest" description="Disordered" evidence="6">
    <location>
        <begin position="324"/>
        <end position="351"/>
    </location>
</feature>
<evidence type="ECO:0000256" key="3">
    <source>
        <dbReference type="ARBA" id="ARBA00022895"/>
    </source>
</evidence>
<dbReference type="GO" id="GO:0042162">
    <property type="term" value="F:telomeric DNA binding"/>
    <property type="evidence" value="ECO:0007669"/>
    <property type="project" value="TreeGrafter"/>
</dbReference>
<comment type="subunit">
    <text evidence="5">Homodimer.</text>
</comment>
<dbReference type="GO" id="GO:0070187">
    <property type="term" value="C:shelterin complex"/>
    <property type="evidence" value="ECO:0007669"/>
    <property type="project" value="TreeGrafter"/>
</dbReference>
<feature type="compositionally biased region" description="Acidic residues" evidence="6">
    <location>
        <begin position="342"/>
        <end position="351"/>
    </location>
</feature>
<feature type="compositionally biased region" description="Polar residues" evidence="6">
    <location>
        <begin position="659"/>
        <end position="674"/>
    </location>
</feature>
<dbReference type="STRING" id="655863.F0X9T9"/>
<dbReference type="Gene3D" id="1.10.10.60">
    <property type="entry name" value="Homeodomain-like"/>
    <property type="match status" value="1"/>
</dbReference>
<name>F0X9T9_GROCL</name>
<dbReference type="SUPFAM" id="SSF46689">
    <property type="entry name" value="Homeodomain-like"/>
    <property type="match status" value="1"/>
</dbReference>
<evidence type="ECO:0000313" key="8">
    <source>
        <dbReference type="EMBL" id="EFX06155.1"/>
    </source>
</evidence>
<dbReference type="InParanoid" id="F0X9T9"/>
<dbReference type="InterPro" id="IPR036431">
    <property type="entry name" value="ARID_dom_sf"/>
</dbReference>
<dbReference type="InterPro" id="IPR015010">
    <property type="entry name" value="TERF2IP_Myb"/>
</dbReference>
<keyword evidence="9" id="KW-1185">Reference proteome</keyword>
<dbReference type="AlphaFoldDB" id="F0X9T9"/>
<proteinExistence type="inferred from homology"/>
<feature type="compositionally biased region" description="Basic and acidic residues" evidence="6">
    <location>
        <begin position="326"/>
        <end position="339"/>
    </location>
</feature>
<keyword evidence="2 5" id="KW-0158">Chromosome</keyword>
<evidence type="ECO:0000256" key="2">
    <source>
        <dbReference type="ARBA" id="ARBA00022454"/>
    </source>
</evidence>
<feature type="region of interest" description="Disordered" evidence="6">
    <location>
        <begin position="297"/>
        <end position="316"/>
    </location>
</feature>
<feature type="region of interest" description="Disordered" evidence="6">
    <location>
        <begin position="494"/>
        <end position="680"/>
    </location>
</feature>